<evidence type="ECO:0000313" key="2">
    <source>
        <dbReference type="EMBL" id="MBB5262918.1"/>
    </source>
</evidence>
<keyword evidence="1" id="KW-1133">Transmembrane helix</keyword>
<name>A0A7W8H718_9FIRM</name>
<keyword evidence="1" id="KW-0812">Transmembrane</keyword>
<evidence type="ECO:0000256" key="1">
    <source>
        <dbReference type="SAM" id="Phobius"/>
    </source>
</evidence>
<dbReference type="AlphaFoldDB" id="A0A7W8H718"/>
<comment type="caution">
    <text evidence="2">The sequence shown here is derived from an EMBL/GenBank/DDBJ whole genome shotgun (WGS) entry which is preliminary data.</text>
</comment>
<evidence type="ECO:0000313" key="3">
    <source>
        <dbReference type="Proteomes" id="UP000543642"/>
    </source>
</evidence>
<protein>
    <recommendedName>
        <fullName evidence="4">DUF3592 domain-containing protein</fullName>
    </recommendedName>
</protein>
<sequence length="149" mass="17313">MEKLPELIAGLWEILDIRVLCGLAVAILFFVLEIKIFRSYKRKNRRRERAASLGHVVQAMRVKTWDDDTTGYSVDSWFHARYVYEVDGRKYTCRYMRKVTPPVMLTLYYLNNPKKAFTGEEKESRFLPVVCLVLPILLGALVLQLLGVV</sequence>
<reference evidence="2 3" key="1">
    <citation type="submission" date="2020-08" db="EMBL/GenBank/DDBJ databases">
        <title>Genomic Encyclopedia of Type Strains, Phase IV (KMG-IV): sequencing the most valuable type-strain genomes for metagenomic binning, comparative biology and taxonomic classification.</title>
        <authorList>
            <person name="Goeker M."/>
        </authorList>
    </citation>
    <scope>NUCLEOTIDE SEQUENCE [LARGE SCALE GENOMIC DNA]</scope>
    <source>
        <strain evidence="2 3">DSM 106146</strain>
    </source>
</reference>
<keyword evidence="1" id="KW-0472">Membrane</keyword>
<organism evidence="2 3">
    <name type="scientific">Catenibacillus scindens</name>
    <dbReference type="NCBI Taxonomy" id="673271"/>
    <lineage>
        <taxon>Bacteria</taxon>
        <taxon>Bacillati</taxon>
        <taxon>Bacillota</taxon>
        <taxon>Clostridia</taxon>
        <taxon>Lachnospirales</taxon>
        <taxon>Lachnospiraceae</taxon>
        <taxon>Catenibacillus</taxon>
    </lineage>
</organism>
<dbReference type="EMBL" id="JACHFW010000001">
    <property type="protein sequence ID" value="MBB5262918.1"/>
    <property type="molecule type" value="Genomic_DNA"/>
</dbReference>
<feature type="transmembrane region" description="Helical" evidence="1">
    <location>
        <begin position="126"/>
        <end position="146"/>
    </location>
</feature>
<dbReference type="Proteomes" id="UP000543642">
    <property type="component" value="Unassembled WGS sequence"/>
</dbReference>
<feature type="transmembrane region" description="Helical" evidence="1">
    <location>
        <begin position="17"/>
        <end position="37"/>
    </location>
</feature>
<gene>
    <name evidence="2" type="ORF">HNP82_000012</name>
</gene>
<accession>A0A7W8H718</accession>
<keyword evidence="3" id="KW-1185">Reference proteome</keyword>
<dbReference type="RefSeq" id="WP_183770085.1">
    <property type="nucleotide sequence ID" value="NZ_CAWVEG010000014.1"/>
</dbReference>
<evidence type="ECO:0008006" key="4">
    <source>
        <dbReference type="Google" id="ProtNLM"/>
    </source>
</evidence>
<proteinExistence type="predicted"/>